<protein>
    <submittedName>
        <fullName evidence="1">Uncharacterized protein</fullName>
    </submittedName>
</protein>
<evidence type="ECO:0000313" key="1">
    <source>
        <dbReference type="EMBL" id="QEN03347.1"/>
    </source>
</evidence>
<dbReference type="Proteomes" id="UP000323824">
    <property type="component" value="Chromosome"/>
</dbReference>
<reference evidence="1 2" key="1">
    <citation type="submission" date="2019-02" db="EMBL/GenBank/DDBJ databases">
        <authorList>
            <person name="Fomenkov A."/>
            <person name="Dubinina G."/>
            <person name="Grabovich M."/>
            <person name="Vincze T."/>
            <person name="Roberts R.J."/>
        </authorList>
    </citation>
    <scope>NUCLEOTIDE SEQUENCE [LARGE SCALE GENOMIC DNA]</scope>
    <source>
        <strain evidence="1 2">P</strain>
    </source>
</reference>
<keyword evidence="2" id="KW-1185">Reference proteome</keyword>
<dbReference type="AlphaFoldDB" id="A0A5C1Q7J2"/>
<evidence type="ECO:0000313" key="2">
    <source>
        <dbReference type="Proteomes" id="UP000323824"/>
    </source>
</evidence>
<dbReference type="RefSeq" id="WP_149566607.1">
    <property type="nucleotide sequence ID" value="NZ_CP035807.1"/>
</dbReference>
<dbReference type="KEGG" id="sper:EW093_01035"/>
<accession>A0A5C1Q7J2</accession>
<sequence>MTHEEREVCRKNFIIEARKPCIIDQIVLKVPNEWINWDNIKYYETHDKITFISGLHKRVHFHDTTIKYDISIINSIFNAINENMYDKYPLFSRSIPYDEILVYSELKLVELAFDTYHPKFPYYIDNFNGSLKHVQFYKDKPNSIYSTDYNVTYRKNGEKADQQDSFICIYDRGDRIGSPIRITRFEFRLKRKYIKEIHINDLDKLPVGFCSHIRPLLINYTKEVLKPHSLWPINAEICKFLHPFLYNILLECNQNSMSTQELINIKSQPKM</sequence>
<organism evidence="1 2">
    <name type="scientific">Thiospirochaeta perfilievii</name>
    <dbReference type="NCBI Taxonomy" id="252967"/>
    <lineage>
        <taxon>Bacteria</taxon>
        <taxon>Pseudomonadati</taxon>
        <taxon>Spirochaetota</taxon>
        <taxon>Spirochaetia</taxon>
        <taxon>Spirochaetales</taxon>
        <taxon>Spirochaetaceae</taxon>
        <taxon>Thiospirochaeta</taxon>
    </lineage>
</organism>
<reference evidence="1 2" key="2">
    <citation type="submission" date="2019-09" db="EMBL/GenBank/DDBJ databases">
        <title>Complete Genome Sequence and Methylome Analysis of free living Spirochaetas.</title>
        <authorList>
            <person name="Leshcheva N."/>
            <person name="Mikheeva N."/>
        </authorList>
    </citation>
    <scope>NUCLEOTIDE SEQUENCE [LARGE SCALE GENOMIC DNA]</scope>
    <source>
        <strain evidence="1 2">P</strain>
    </source>
</reference>
<gene>
    <name evidence="1" type="ORF">EW093_01035</name>
</gene>
<dbReference type="EMBL" id="CP035807">
    <property type="protein sequence ID" value="QEN03347.1"/>
    <property type="molecule type" value="Genomic_DNA"/>
</dbReference>
<name>A0A5C1Q7J2_9SPIO</name>
<proteinExistence type="predicted"/>